<dbReference type="PROSITE" id="PS00455">
    <property type="entry name" value="AMP_BINDING"/>
    <property type="match status" value="1"/>
</dbReference>
<dbReference type="InterPro" id="IPR036291">
    <property type="entry name" value="NAD(P)-bd_dom_sf"/>
</dbReference>
<dbReference type="InterPro" id="IPR051414">
    <property type="entry name" value="Adenylate-forming_Reductase"/>
</dbReference>
<evidence type="ECO:0000256" key="1">
    <source>
        <dbReference type="ARBA" id="ARBA00022450"/>
    </source>
</evidence>
<feature type="domain" description="Thioester reductase (TE)" evidence="4">
    <location>
        <begin position="684"/>
        <end position="919"/>
    </location>
</feature>
<dbReference type="Gene3D" id="3.40.50.12780">
    <property type="entry name" value="N-terminal domain of ligase-like"/>
    <property type="match status" value="1"/>
</dbReference>
<dbReference type="SUPFAM" id="SSF51735">
    <property type="entry name" value="NAD(P)-binding Rossmann-fold domains"/>
    <property type="match status" value="1"/>
</dbReference>
<accession>A0A165NSE2</accession>
<sequence>MVASNSPAGFTAQQAQRIPLFALPPLDKSLPFAEFVDWHMGHSPEHTLVQLVRPDNQKPTNITMLQFGNAVHSLGRELLEILKQEPRAPTVVGIKMSTHLLLYTTVICALLRAGFQPLSIAMSMPEYATRHLLEQSKAQYLICIDDAGRPIAQVVNSIGVPEDARALPSMSLAALYPSITSDGDTAAVSALPRLRELCPWMRSYAYDDLPTIVGHTSGSTGLPKAIPFRQKALLSWLICPWFGEIDLGGQVLPVGFLPPHHITAMAALVIFPMASGMILAMDHPSSPQTPTTPSGILDFCKRAKVDTVVFPPMLYEFWSRDPAAVKYLASIPIAMIGMGGLDLKVGDKLVEGGVRLLPGYGSTEGSEIWAFRSVAADKDWSYGKILPYIPHRLIPVGLNRYRLEVMESDIYSPAVFNAEEGTVYNTHDIIERHPRHLDLYRVVERDDNQVKLATGELVPVAQIEAAVRQCPEVKQATAFGQGRYQVGILVESREDQHRSGDGLVAFLKELRPYIVTANDSVPTYARVPTDLVVVIPPGTSLPLSAKGAVSRQVSVKIFASQIDDAYNSLAISRSRFRVPEVWTEETVHAFVADVVSTVVCPCTSCRDYRTSSVLYPVYLYPTVRALATFVFSGETKNSTSEGSEDVASSMSQLVDVYTTGLPSRSSTLNTACTKAHSGQTVLMTGSTGALGTFVLAELLRDPLVDTVYAVVRQADGLQQQVAAFIDRGLNPDDLAISKLKVIRGDASEPRFGIDESNWLELIASCTAIVHCAWRLDFNLGLESFKAHIAGVRTMVDIALASTRPVPPHLVFMSSIDTVHSWKEPYLVPNSLLDVRHVLGSGYGESKWVAERILEKAAETSGLRVTSLRLSQLSGATTNGAWNTTDWVPQIVRAGVKIGALPVYQPGMASWLPLDVAAKASVAAMRSPGGGFRVLNVGNPNPTPWETLLQELATVTSQHINRPIALIKSTEWAAKIKQPEMRGESMIMMSPEENPMLHIAQFLTGWRGERWYRDEEDSNSPFNDALGIPRLDTSAICEIFPELYRCAKVGRDDVVKWVDYWGKHGLFAAVA</sequence>
<evidence type="ECO:0000313" key="6">
    <source>
        <dbReference type="Proteomes" id="UP000077266"/>
    </source>
</evidence>
<dbReference type="InterPro" id="IPR020845">
    <property type="entry name" value="AMP-binding_CS"/>
</dbReference>
<feature type="domain" description="AMP-dependent synthetase/ligase" evidence="3">
    <location>
        <begin position="53"/>
        <end position="387"/>
    </location>
</feature>
<protein>
    <submittedName>
        <fullName evidence="5">Acetyl-CoA synthetase-like protein</fullName>
    </submittedName>
</protein>
<dbReference type="InterPro" id="IPR042099">
    <property type="entry name" value="ANL_N_sf"/>
</dbReference>
<dbReference type="AlphaFoldDB" id="A0A165NSE2"/>
<dbReference type="Pfam" id="PF23562">
    <property type="entry name" value="AMP-binding_C_3"/>
    <property type="match status" value="1"/>
</dbReference>
<reference evidence="5 6" key="1">
    <citation type="journal article" date="2016" name="Mol. Biol. Evol.">
        <title>Comparative Genomics of Early-Diverging Mushroom-Forming Fungi Provides Insights into the Origins of Lignocellulose Decay Capabilities.</title>
        <authorList>
            <person name="Nagy L.G."/>
            <person name="Riley R."/>
            <person name="Tritt A."/>
            <person name="Adam C."/>
            <person name="Daum C."/>
            <person name="Floudas D."/>
            <person name="Sun H."/>
            <person name="Yadav J.S."/>
            <person name="Pangilinan J."/>
            <person name="Larsson K.H."/>
            <person name="Matsuura K."/>
            <person name="Barry K."/>
            <person name="Labutti K."/>
            <person name="Kuo R."/>
            <person name="Ohm R.A."/>
            <person name="Bhattacharya S.S."/>
            <person name="Shirouzu T."/>
            <person name="Yoshinaga Y."/>
            <person name="Martin F.M."/>
            <person name="Grigoriev I.V."/>
            <person name="Hibbett D.S."/>
        </authorList>
    </citation>
    <scope>NUCLEOTIDE SEQUENCE [LARGE SCALE GENOMIC DNA]</scope>
    <source>
        <strain evidence="5 6">HHB12029</strain>
    </source>
</reference>
<keyword evidence="2" id="KW-0597">Phosphoprotein</keyword>
<evidence type="ECO:0000259" key="4">
    <source>
        <dbReference type="Pfam" id="PF07993"/>
    </source>
</evidence>
<dbReference type="Pfam" id="PF00501">
    <property type="entry name" value="AMP-binding"/>
    <property type="match status" value="1"/>
</dbReference>
<dbReference type="STRING" id="1314781.A0A165NSE2"/>
<keyword evidence="1" id="KW-0596">Phosphopantetheine</keyword>
<dbReference type="SUPFAM" id="SSF56801">
    <property type="entry name" value="Acetyl-CoA synthetase-like"/>
    <property type="match status" value="1"/>
</dbReference>
<dbReference type="Pfam" id="PF07993">
    <property type="entry name" value="NAD_binding_4"/>
    <property type="match status" value="1"/>
</dbReference>
<dbReference type="InterPro" id="IPR013120">
    <property type="entry name" value="FAR_NAD-bd"/>
</dbReference>
<proteinExistence type="predicted"/>
<dbReference type="Proteomes" id="UP000077266">
    <property type="component" value="Unassembled WGS sequence"/>
</dbReference>
<organism evidence="5 6">
    <name type="scientific">Exidia glandulosa HHB12029</name>
    <dbReference type="NCBI Taxonomy" id="1314781"/>
    <lineage>
        <taxon>Eukaryota</taxon>
        <taxon>Fungi</taxon>
        <taxon>Dikarya</taxon>
        <taxon>Basidiomycota</taxon>
        <taxon>Agaricomycotina</taxon>
        <taxon>Agaricomycetes</taxon>
        <taxon>Auriculariales</taxon>
        <taxon>Exidiaceae</taxon>
        <taxon>Exidia</taxon>
    </lineage>
</organism>
<gene>
    <name evidence="5" type="ORF">EXIGLDRAFT_761163</name>
</gene>
<dbReference type="OrthoDB" id="429813at2759"/>
<dbReference type="PANTHER" id="PTHR43439:SF2">
    <property type="entry name" value="ENZYME, PUTATIVE (JCVI)-RELATED"/>
    <property type="match status" value="1"/>
</dbReference>
<keyword evidence="6" id="KW-1185">Reference proteome</keyword>
<evidence type="ECO:0000256" key="2">
    <source>
        <dbReference type="ARBA" id="ARBA00022553"/>
    </source>
</evidence>
<dbReference type="Gene3D" id="3.40.50.720">
    <property type="entry name" value="NAD(P)-binding Rossmann-like Domain"/>
    <property type="match status" value="1"/>
</dbReference>
<name>A0A165NSE2_EXIGL</name>
<dbReference type="PANTHER" id="PTHR43439">
    <property type="entry name" value="PHENYLACETATE-COENZYME A LIGASE"/>
    <property type="match status" value="1"/>
</dbReference>
<evidence type="ECO:0000313" key="5">
    <source>
        <dbReference type="EMBL" id="KZW01155.1"/>
    </source>
</evidence>
<dbReference type="InterPro" id="IPR000873">
    <property type="entry name" value="AMP-dep_synth/lig_dom"/>
</dbReference>
<evidence type="ECO:0000259" key="3">
    <source>
        <dbReference type="Pfam" id="PF00501"/>
    </source>
</evidence>
<dbReference type="InParanoid" id="A0A165NSE2"/>
<dbReference type="EMBL" id="KV425896">
    <property type="protein sequence ID" value="KZW01155.1"/>
    <property type="molecule type" value="Genomic_DNA"/>
</dbReference>